<proteinExistence type="predicted"/>
<protein>
    <submittedName>
        <fullName evidence="1">Uncharacterized protein</fullName>
    </submittedName>
</protein>
<gene>
    <name evidence="1" type="ORF">ASPZODRAFT_508799</name>
</gene>
<dbReference type="EMBL" id="KV878344">
    <property type="protein sequence ID" value="OJJ45675.1"/>
    <property type="molecule type" value="Genomic_DNA"/>
</dbReference>
<reference evidence="2" key="1">
    <citation type="journal article" date="2017" name="Genome Biol.">
        <title>Comparative genomics reveals high biological diversity and specific adaptations in the industrially and medically important fungal genus Aspergillus.</title>
        <authorList>
            <person name="de Vries R.P."/>
            <person name="Riley R."/>
            <person name="Wiebenga A."/>
            <person name="Aguilar-Osorio G."/>
            <person name="Amillis S."/>
            <person name="Uchima C.A."/>
            <person name="Anderluh G."/>
            <person name="Asadollahi M."/>
            <person name="Askin M."/>
            <person name="Barry K."/>
            <person name="Battaglia E."/>
            <person name="Bayram O."/>
            <person name="Benocci T."/>
            <person name="Braus-Stromeyer S.A."/>
            <person name="Caldana C."/>
            <person name="Canovas D."/>
            <person name="Cerqueira G.C."/>
            <person name="Chen F."/>
            <person name="Chen W."/>
            <person name="Choi C."/>
            <person name="Clum A."/>
            <person name="Dos Santos R.A."/>
            <person name="Damasio A.R."/>
            <person name="Diallinas G."/>
            <person name="Emri T."/>
            <person name="Fekete E."/>
            <person name="Flipphi M."/>
            <person name="Freyberg S."/>
            <person name="Gallo A."/>
            <person name="Gournas C."/>
            <person name="Habgood R."/>
            <person name="Hainaut M."/>
            <person name="Harispe M.L."/>
            <person name="Henrissat B."/>
            <person name="Hilden K.S."/>
            <person name="Hope R."/>
            <person name="Hossain A."/>
            <person name="Karabika E."/>
            <person name="Karaffa L."/>
            <person name="Karanyi Z."/>
            <person name="Krasevec N."/>
            <person name="Kuo A."/>
            <person name="Kusch H."/>
            <person name="LaButti K."/>
            <person name="Lagendijk E.L."/>
            <person name="Lapidus A."/>
            <person name="Levasseur A."/>
            <person name="Lindquist E."/>
            <person name="Lipzen A."/>
            <person name="Logrieco A.F."/>
            <person name="MacCabe A."/>
            <person name="Maekelae M.R."/>
            <person name="Malavazi I."/>
            <person name="Melin P."/>
            <person name="Meyer V."/>
            <person name="Mielnichuk N."/>
            <person name="Miskei M."/>
            <person name="Molnar A.P."/>
            <person name="Mule G."/>
            <person name="Ngan C.Y."/>
            <person name="Orejas M."/>
            <person name="Orosz E."/>
            <person name="Ouedraogo J.P."/>
            <person name="Overkamp K.M."/>
            <person name="Park H.-S."/>
            <person name="Perrone G."/>
            <person name="Piumi F."/>
            <person name="Punt P.J."/>
            <person name="Ram A.F."/>
            <person name="Ramon A."/>
            <person name="Rauscher S."/>
            <person name="Record E."/>
            <person name="Riano-Pachon D.M."/>
            <person name="Robert V."/>
            <person name="Roehrig J."/>
            <person name="Ruller R."/>
            <person name="Salamov A."/>
            <person name="Salih N.S."/>
            <person name="Samson R.A."/>
            <person name="Sandor E."/>
            <person name="Sanguinetti M."/>
            <person name="Schuetze T."/>
            <person name="Sepcic K."/>
            <person name="Shelest E."/>
            <person name="Sherlock G."/>
            <person name="Sophianopoulou V."/>
            <person name="Squina F.M."/>
            <person name="Sun H."/>
            <person name="Susca A."/>
            <person name="Todd R.B."/>
            <person name="Tsang A."/>
            <person name="Unkles S.E."/>
            <person name="van de Wiele N."/>
            <person name="van Rossen-Uffink D."/>
            <person name="Oliveira J.V."/>
            <person name="Vesth T.C."/>
            <person name="Visser J."/>
            <person name="Yu J.-H."/>
            <person name="Zhou M."/>
            <person name="Andersen M.R."/>
            <person name="Archer D.B."/>
            <person name="Baker S.E."/>
            <person name="Benoit I."/>
            <person name="Brakhage A.A."/>
            <person name="Braus G.H."/>
            <person name="Fischer R."/>
            <person name="Frisvad J.C."/>
            <person name="Goldman G.H."/>
            <person name="Houbraken J."/>
            <person name="Oakley B."/>
            <person name="Pocsi I."/>
            <person name="Scazzocchio C."/>
            <person name="Seiboth B."/>
            <person name="vanKuyk P.A."/>
            <person name="Wortman J."/>
            <person name="Dyer P.S."/>
            <person name="Grigoriev I.V."/>
        </authorList>
    </citation>
    <scope>NUCLEOTIDE SEQUENCE [LARGE SCALE GENOMIC DNA]</scope>
    <source>
        <strain evidence="2">CBS 506.65</strain>
    </source>
</reference>
<keyword evidence="2" id="KW-1185">Reference proteome</keyword>
<organism evidence="1 2">
    <name type="scientific">Penicilliopsis zonata CBS 506.65</name>
    <dbReference type="NCBI Taxonomy" id="1073090"/>
    <lineage>
        <taxon>Eukaryota</taxon>
        <taxon>Fungi</taxon>
        <taxon>Dikarya</taxon>
        <taxon>Ascomycota</taxon>
        <taxon>Pezizomycotina</taxon>
        <taxon>Eurotiomycetes</taxon>
        <taxon>Eurotiomycetidae</taxon>
        <taxon>Eurotiales</taxon>
        <taxon>Aspergillaceae</taxon>
        <taxon>Penicilliopsis</taxon>
    </lineage>
</organism>
<evidence type="ECO:0000313" key="2">
    <source>
        <dbReference type="Proteomes" id="UP000184188"/>
    </source>
</evidence>
<accession>A0A1L9SEI9</accession>
<name>A0A1L9SEI9_9EURO</name>
<dbReference type="VEuPathDB" id="FungiDB:ASPZODRAFT_508799"/>
<evidence type="ECO:0000313" key="1">
    <source>
        <dbReference type="EMBL" id="OJJ45675.1"/>
    </source>
</evidence>
<dbReference type="GeneID" id="34614886"/>
<sequence length="199" mass="21984">MAYGGDPGGFALKVKIKLNVWVKKNEKNNITLCRKALIKETASLARGVLCRNLNPPRLTARIHPLLPSPLHYHHPLIEYLFFPSSLLPFSSEDYKPSFSFHLSCLDCLAVSPKDTLSYPRLPDKACLAAHASLYSHGLPAEIIASPLPCCPFFLSFRLARCPSTTLPFFFVSGGCRLVCLVIRPGPSDFLASAARFQPQ</sequence>
<dbReference type="RefSeq" id="XP_022580185.1">
    <property type="nucleotide sequence ID" value="XM_022728422.1"/>
</dbReference>
<dbReference type="Proteomes" id="UP000184188">
    <property type="component" value="Unassembled WGS sequence"/>
</dbReference>
<dbReference type="AlphaFoldDB" id="A0A1L9SEI9"/>